<dbReference type="PANTHER" id="PTHR35910">
    <property type="entry name" value="2EXR DOMAIN-CONTAINING PROTEIN"/>
    <property type="match status" value="1"/>
</dbReference>
<dbReference type="InterPro" id="IPR045518">
    <property type="entry name" value="2EXR"/>
</dbReference>
<dbReference type="Pfam" id="PF20150">
    <property type="entry name" value="2EXR"/>
    <property type="match status" value="1"/>
</dbReference>
<evidence type="ECO:0000313" key="2">
    <source>
        <dbReference type="EMBL" id="KAK0669465.1"/>
    </source>
</evidence>
<gene>
    <name evidence="2" type="ORF">QBC41DRAFT_319681</name>
</gene>
<dbReference type="EMBL" id="JAULSY010000042">
    <property type="protein sequence ID" value="KAK0669465.1"/>
    <property type="molecule type" value="Genomic_DNA"/>
</dbReference>
<evidence type="ECO:0000313" key="3">
    <source>
        <dbReference type="Proteomes" id="UP001174997"/>
    </source>
</evidence>
<dbReference type="PANTHER" id="PTHR35910:SF1">
    <property type="entry name" value="2EXR DOMAIN-CONTAINING PROTEIN"/>
    <property type="match status" value="1"/>
</dbReference>
<accession>A0AA40DBZ2</accession>
<sequence>MASQECEFRCFPRLPPELRAAIWRLTIHPRTVKIKLHRTWKDRRPYRPSPYRRQWPASDAFPYTALHTPTPTPPVLQVCRESRFELIRAGYAAAGSELVPLDQFPGDTQPRRYVWINWEIDTLDIGRVKWDDGIDGIARYAPIAPLVRHLMFSLEGLWGFHRPGQSSEAGDLRLFENARRLYVVYRPGGLGPVTAYKDCYWPCGPENVVIVDEQCEEIHPKRLENWKLTEESGRQRLEIGLLKLRELKAREMAALSNELSRQPVADSPELRMWSRSVRASRNG</sequence>
<organism evidence="2 3">
    <name type="scientific">Cercophora samala</name>
    <dbReference type="NCBI Taxonomy" id="330535"/>
    <lineage>
        <taxon>Eukaryota</taxon>
        <taxon>Fungi</taxon>
        <taxon>Dikarya</taxon>
        <taxon>Ascomycota</taxon>
        <taxon>Pezizomycotina</taxon>
        <taxon>Sordariomycetes</taxon>
        <taxon>Sordariomycetidae</taxon>
        <taxon>Sordariales</taxon>
        <taxon>Lasiosphaeriaceae</taxon>
        <taxon>Cercophora</taxon>
    </lineage>
</organism>
<protein>
    <recommendedName>
        <fullName evidence="1">2EXR domain-containing protein</fullName>
    </recommendedName>
</protein>
<dbReference type="Proteomes" id="UP001174997">
    <property type="component" value="Unassembled WGS sequence"/>
</dbReference>
<evidence type="ECO:0000259" key="1">
    <source>
        <dbReference type="Pfam" id="PF20150"/>
    </source>
</evidence>
<reference evidence="2" key="1">
    <citation type="submission" date="2023-06" db="EMBL/GenBank/DDBJ databases">
        <title>Genome-scale phylogeny and comparative genomics of the fungal order Sordariales.</title>
        <authorList>
            <consortium name="Lawrence Berkeley National Laboratory"/>
            <person name="Hensen N."/>
            <person name="Bonometti L."/>
            <person name="Westerberg I."/>
            <person name="Brannstrom I.O."/>
            <person name="Guillou S."/>
            <person name="Cros-Aarteil S."/>
            <person name="Calhoun S."/>
            <person name="Haridas S."/>
            <person name="Kuo A."/>
            <person name="Mondo S."/>
            <person name="Pangilinan J."/>
            <person name="Riley R."/>
            <person name="Labutti K."/>
            <person name="Andreopoulos B."/>
            <person name="Lipzen A."/>
            <person name="Chen C."/>
            <person name="Yanf M."/>
            <person name="Daum C."/>
            <person name="Ng V."/>
            <person name="Clum A."/>
            <person name="Steindorff A."/>
            <person name="Ohm R."/>
            <person name="Martin F."/>
            <person name="Silar P."/>
            <person name="Natvig D."/>
            <person name="Lalanne C."/>
            <person name="Gautier V."/>
            <person name="Ament-Velasquez S.L."/>
            <person name="Kruys A."/>
            <person name="Hutchinson M.I."/>
            <person name="Powell A.J."/>
            <person name="Barry K."/>
            <person name="Miller A.N."/>
            <person name="Grigoriev I.V."/>
            <person name="Debuchy R."/>
            <person name="Gladieux P."/>
            <person name="Thoren M.H."/>
            <person name="Johannesson H."/>
        </authorList>
    </citation>
    <scope>NUCLEOTIDE SEQUENCE</scope>
    <source>
        <strain evidence="2">CBS 307.81</strain>
    </source>
</reference>
<dbReference type="AlphaFoldDB" id="A0AA40DBZ2"/>
<comment type="caution">
    <text evidence="2">The sequence shown here is derived from an EMBL/GenBank/DDBJ whole genome shotgun (WGS) entry which is preliminary data.</text>
</comment>
<keyword evidence="3" id="KW-1185">Reference proteome</keyword>
<feature type="domain" description="2EXR" evidence="1">
    <location>
        <begin position="8"/>
        <end position="123"/>
    </location>
</feature>
<name>A0AA40DBZ2_9PEZI</name>
<proteinExistence type="predicted"/>